<evidence type="ECO:0000256" key="1">
    <source>
        <dbReference type="ARBA" id="ARBA00022729"/>
    </source>
</evidence>
<dbReference type="InterPro" id="IPR018389">
    <property type="entry name" value="DctP_fam"/>
</dbReference>
<dbReference type="Proteomes" id="UP000256845">
    <property type="component" value="Unassembled WGS sequence"/>
</dbReference>
<proteinExistence type="predicted"/>
<dbReference type="InterPro" id="IPR038404">
    <property type="entry name" value="TRAP_DctP_sf"/>
</dbReference>
<feature type="chain" id="PRO_5017648843" evidence="2">
    <location>
        <begin position="25"/>
        <end position="358"/>
    </location>
</feature>
<dbReference type="RefSeq" id="WP_115937031.1">
    <property type="nucleotide sequence ID" value="NZ_QRDW01000005.1"/>
</dbReference>
<dbReference type="PANTHER" id="PTHR33376:SF4">
    <property type="entry name" value="SIALIC ACID-BINDING PERIPLASMIC PROTEIN SIAP"/>
    <property type="match status" value="1"/>
</dbReference>
<dbReference type="SUPFAM" id="SSF53850">
    <property type="entry name" value="Periplasmic binding protein-like II"/>
    <property type="match status" value="1"/>
</dbReference>
<keyword evidence="1 2" id="KW-0732">Signal</keyword>
<dbReference type="Gene3D" id="3.40.190.170">
    <property type="entry name" value="Bacterial extracellular solute-binding protein, family 7"/>
    <property type="match status" value="1"/>
</dbReference>
<dbReference type="PANTHER" id="PTHR33376">
    <property type="match status" value="1"/>
</dbReference>
<sequence>MKLGNRIRLWTVTLAVTLSASAGAILTQKAQAEEYPETKLQVVGTWSHLSQFKNFEQPFWAEEIPAQSGGAITANVKGFNDMGLKGAEVVRLINSGALHFGSTVLGYLAADDPINEAIDLAGLSPTIETARSVTDAFRPVLAKRYEERYGIKLLGIWPYSAQVLFCNSPVNSLADLKGKKVRTANRTLAEFVEALGGTGVTMAFSEVVIGLQNNLLDCAITGTLSGYSAKWHEVSTHLYELPVGWSQVIHAVNIDVWNSLDAKVQSFLQTRIEDLENRIWTSAAEETIQGINCNTGAGECQYGDAAGMTFVPISDADRKLLSTILKETVLPVWAERCGADCTGQWNNTVGKVLDINAG</sequence>
<name>A0A3D9HJU3_9PROT</name>
<gene>
    <name evidence="3" type="ORF">DFP90_105151</name>
</gene>
<organism evidence="3 4">
    <name type="scientific">Aestuariispira insulae</name>
    <dbReference type="NCBI Taxonomy" id="1461337"/>
    <lineage>
        <taxon>Bacteria</taxon>
        <taxon>Pseudomonadati</taxon>
        <taxon>Pseudomonadota</taxon>
        <taxon>Alphaproteobacteria</taxon>
        <taxon>Rhodospirillales</taxon>
        <taxon>Kiloniellaceae</taxon>
        <taxon>Aestuariispira</taxon>
    </lineage>
</organism>
<dbReference type="OrthoDB" id="9799287at2"/>
<protein>
    <submittedName>
        <fullName evidence="3">TRAP-type C4-dicarboxylate transport system substrate-binding protein</fullName>
    </submittedName>
</protein>
<reference evidence="3 4" key="1">
    <citation type="submission" date="2018-07" db="EMBL/GenBank/DDBJ databases">
        <title>Genomic Encyclopedia of Type Strains, Phase III (KMG-III): the genomes of soil and plant-associated and newly described type strains.</title>
        <authorList>
            <person name="Whitman W."/>
        </authorList>
    </citation>
    <scope>NUCLEOTIDE SEQUENCE [LARGE SCALE GENOMIC DNA]</scope>
    <source>
        <strain evidence="3 4">CECT 8488</strain>
    </source>
</reference>
<dbReference type="CDD" id="cd13602">
    <property type="entry name" value="PBP2_TRAP_BpDctp6_7"/>
    <property type="match status" value="1"/>
</dbReference>
<dbReference type="Pfam" id="PF03480">
    <property type="entry name" value="DctP"/>
    <property type="match status" value="1"/>
</dbReference>
<feature type="signal peptide" evidence="2">
    <location>
        <begin position="1"/>
        <end position="24"/>
    </location>
</feature>
<evidence type="ECO:0000313" key="3">
    <source>
        <dbReference type="EMBL" id="RED49779.1"/>
    </source>
</evidence>
<dbReference type="NCBIfam" id="NF037995">
    <property type="entry name" value="TRAP_S1"/>
    <property type="match status" value="1"/>
</dbReference>
<comment type="caution">
    <text evidence="3">The sequence shown here is derived from an EMBL/GenBank/DDBJ whole genome shotgun (WGS) entry which is preliminary data.</text>
</comment>
<dbReference type="AlphaFoldDB" id="A0A3D9HJU3"/>
<evidence type="ECO:0000313" key="4">
    <source>
        <dbReference type="Proteomes" id="UP000256845"/>
    </source>
</evidence>
<evidence type="ECO:0000256" key="2">
    <source>
        <dbReference type="SAM" id="SignalP"/>
    </source>
</evidence>
<dbReference type="GO" id="GO:0055085">
    <property type="term" value="P:transmembrane transport"/>
    <property type="evidence" value="ECO:0007669"/>
    <property type="project" value="InterPro"/>
</dbReference>
<accession>A0A3D9HJU3</accession>
<dbReference type="EMBL" id="QRDW01000005">
    <property type="protein sequence ID" value="RED49779.1"/>
    <property type="molecule type" value="Genomic_DNA"/>
</dbReference>
<keyword evidence="4" id="KW-1185">Reference proteome</keyword>